<dbReference type="Pfam" id="PF00027">
    <property type="entry name" value="cNMP_binding"/>
    <property type="match status" value="1"/>
</dbReference>
<dbReference type="SUPFAM" id="SSF51206">
    <property type="entry name" value="cAMP-binding domain-like"/>
    <property type="match status" value="1"/>
</dbReference>
<dbReference type="FunFam" id="1.10.10.10:FF:000028">
    <property type="entry name" value="Fumarate/nitrate reduction transcriptional regulator Fnr"/>
    <property type="match status" value="1"/>
</dbReference>
<dbReference type="PANTHER" id="PTHR24567">
    <property type="entry name" value="CRP FAMILY TRANSCRIPTIONAL REGULATORY PROTEIN"/>
    <property type="match status" value="1"/>
</dbReference>
<dbReference type="AlphaFoldDB" id="A0A420WT34"/>
<dbReference type="InterPro" id="IPR000595">
    <property type="entry name" value="cNMP-bd_dom"/>
</dbReference>
<dbReference type="CDD" id="cd00092">
    <property type="entry name" value="HTH_CRP"/>
    <property type="match status" value="1"/>
</dbReference>
<dbReference type="NCBIfam" id="NF008365">
    <property type="entry name" value="PRK11161.1"/>
    <property type="match status" value="1"/>
</dbReference>
<dbReference type="InterPro" id="IPR014710">
    <property type="entry name" value="RmlC-like_jellyroll"/>
</dbReference>
<dbReference type="Pfam" id="PF13545">
    <property type="entry name" value="HTH_Crp_2"/>
    <property type="match status" value="1"/>
</dbReference>
<evidence type="ECO:0000313" key="6">
    <source>
        <dbReference type="EMBL" id="RKQ95695.1"/>
    </source>
</evidence>
<dbReference type="InterPro" id="IPR018490">
    <property type="entry name" value="cNMP-bd_dom_sf"/>
</dbReference>
<dbReference type="SMART" id="SM00419">
    <property type="entry name" value="HTH_CRP"/>
    <property type="match status" value="1"/>
</dbReference>
<evidence type="ECO:0000313" key="7">
    <source>
        <dbReference type="Proteomes" id="UP000281975"/>
    </source>
</evidence>
<keyword evidence="2" id="KW-0238">DNA-binding</keyword>
<organism evidence="6 7">
    <name type="scientific">Kushneria sinocarnis</name>
    <dbReference type="NCBI Taxonomy" id="595502"/>
    <lineage>
        <taxon>Bacteria</taxon>
        <taxon>Pseudomonadati</taxon>
        <taxon>Pseudomonadota</taxon>
        <taxon>Gammaproteobacteria</taxon>
        <taxon>Oceanospirillales</taxon>
        <taxon>Halomonadaceae</taxon>
        <taxon>Kushneria</taxon>
    </lineage>
</organism>
<dbReference type="RefSeq" id="WP_121174085.1">
    <property type="nucleotide sequence ID" value="NZ_RBIN01000012.1"/>
</dbReference>
<sequence length="244" mass="27468">MTIASATPYCSHGAHCQTCSLSSLCLPVSLKTGELDHFDAIIKRRPPLATGDCLFRQGDHFSNVYAIRSGSLKQVNFDHAGNEQITHFFLPGELVGFDGIDDGYHTGYAHAMETTCICEIPFSHLETLAERIPQLRSQLFRSMSREMKEDHRLIRLLSCKTADERIAGFLINLAVRFQRCGHSSKTYRLPMTRTDISNHLGLALETVSRVLKRFRDNHLVAIRGRDVQILQPQLLYKLAENGSP</sequence>
<dbReference type="GO" id="GO:0005829">
    <property type="term" value="C:cytosol"/>
    <property type="evidence" value="ECO:0007669"/>
    <property type="project" value="TreeGrafter"/>
</dbReference>
<dbReference type="PANTHER" id="PTHR24567:SF75">
    <property type="entry name" value="FUMARATE AND NITRATE REDUCTION REGULATORY PROTEIN"/>
    <property type="match status" value="1"/>
</dbReference>
<protein>
    <submittedName>
        <fullName evidence="6">CRP/FNR family transcriptional regulator</fullName>
    </submittedName>
</protein>
<gene>
    <name evidence="6" type="ORF">C7446_3209</name>
</gene>
<evidence type="ECO:0000256" key="3">
    <source>
        <dbReference type="ARBA" id="ARBA00023163"/>
    </source>
</evidence>
<evidence type="ECO:0000256" key="1">
    <source>
        <dbReference type="ARBA" id="ARBA00023015"/>
    </source>
</evidence>
<dbReference type="Gene3D" id="1.10.10.10">
    <property type="entry name" value="Winged helix-like DNA-binding domain superfamily/Winged helix DNA-binding domain"/>
    <property type="match status" value="1"/>
</dbReference>
<dbReference type="CDD" id="cd00038">
    <property type="entry name" value="CAP_ED"/>
    <property type="match status" value="1"/>
</dbReference>
<keyword evidence="7" id="KW-1185">Reference proteome</keyword>
<dbReference type="GO" id="GO:0003677">
    <property type="term" value="F:DNA binding"/>
    <property type="evidence" value="ECO:0007669"/>
    <property type="project" value="UniProtKB-KW"/>
</dbReference>
<dbReference type="Gene3D" id="2.60.120.10">
    <property type="entry name" value="Jelly Rolls"/>
    <property type="match status" value="1"/>
</dbReference>
<name>A0A420WT34_9GAMM</name>
<comment type="caution">
    <text evidence="6">The sequence shown here is derived from an EMBL/GenBank/DDBJ whole genome shotgun (WGS) entry which is preliminary data.</text>
</comment>
<reference evidence="6 7" key="1">
    <citation type="submission" date="2018-10" db="EMBL/GenBank/DDBJ databases">
        <title>Genomic Encyclopedia of Type Strains, Phase IV (KMG-IV): sequencing the most valuable type-strain genomes for metagenomic binning, comparative biology and taxonomic classification.</title>
        <authorList>
            <person name="Goeker M."/>
        </authorList>
    </citation>
    <scope>NUCLEOTIDE SEQUENCE [LARGE SCALE GENOMIC DNA]</scope>
    <source>
        <strain evidence="6 7">DSM 23229</strain>
    </source>
</reference>
<feature type="domain" description="Cyclic nucleotide-binding" evidence="4">
    <location>
        <begin position="51"/>
        <end position="96"/>
    </location>
</feature>
<dbReference type="InterPro" id="IPR012318">
    <property type="entry name" value="HTH_CRP"/>
</dbReference>
<accession>A0A420WT34</accession>
<keyword evidence="3" id="KW-0804">Transcription</keyword>
<evidence type="ECO:0000259" key="4">
    <source>
        <dbReference type="PROSITE" id="PS50042"/>
    </source>
</evidence>
<dbReference type="PROSITE" id="PS50042">
    <property type="entry name" value="CNMP_BINDING_3"/>
    <property type="match status" value="1"/>
</dbReference>
<dbReference type="SMART" id="SM00100">
    <property type="entry name" value="cNMP"/>
    <property type="match status" value="1"/>
</dbReference>
<dbReference type="OrthoDB" id="7643467at2"/>
<keyword evidence="1" id="KW-0805">Transcription regulation</keyword>
<dbReference type="EMBL" id="RBIN01000012">
    <property type="protein sequence ID" value="RKQ95695.1"/>
    <property type="molecule type" value="Genomic_DNA"/>
</dbReference>
<proteinExistence type="predicted"/>
<dbReference type="PROSITE" id="PS51063">
    <property type="entry name" value="HTH_CRP_2"/>
    <property type="match status" value="1"/>
</dbReference>
<evidence type="ECO:0000256" key="2">
    <source>
        <dbReference type="ARBA" id="ARBA00023125"/>
    </source>
</evidence>
<dbReference type="Proteomes" id="UP000281975">
    <property type="component" value="Unassembled WGS sequence"/>
</dbReference>
<dbReference type="InterPro" id="IPR036388">
    <property type="entry name" value="WH-like_DNA-bd_sf"/>
</dbReference>
<dbReference type="SUPFAM" id="SSF46785">
    <property type="entry name" value="Winged helix' DNA-binding domain"/>
    <property type="match status" value="1"/>
</dbReference>
<dbReference type="InterPro" id="IPR036390">
    <property type="entry name" value="WH_DNA-bd_sf"/>
</dbReference>
<dbReference type="PRINTS" id="PR00034">
    <property type="entry name" value="HTHCRP"/>
</dbReference>
<evidence type="ECO:0000259" key="5">
    <source>
        <dbReference type="PROSITE" id="PS51063"/>
    </source>
</evidence>
<dbReference type="GO" id="GO:0003700">
    <property type="term" value="F:DNA-binding transcription factor activity"/>
    <property type="evidence" value="ECO:0007669"/>
    <property type="project" value="TreeGrafter"/>
</dbReference>
<dbReference type="InterPro" id="IPR050397">
    <property type="entry name" value="Env_Response_Regulators"/>
</dbReference>
<feature type="domain" description="HTH crp-type" evidence="5">
    <location>
        <begin position="160"/>
        <end position="233"/>
    </location>
</feature>